<dbReference type="AlphaFoldDB" id="A0AA38KBA4"/>
<name>A0AA38KBA4_9AGAR</name>
<accession>A0AA38KBA4</accession>
<evidence type="ECO:0000313" key="1">
    <source>
        <dbReference type="EMBL" id="KAJ3787569.1"/>
    </source>
</evidence>
<protein>
    <recommendedName>
        <fullName evidence="3">F-box domain-containing protein</fullName>
    </recommendedName>
</protein>
<comment type="caution">
    <text evidence="1">The sequence shown here is derived from an EMBL/GenBank/DDBJ whole genome shotgun (WGS) entry which is preliminary data.</text>
</comment>
<dbReference type="InterPro" id="IPR032675">
    <property type="entry name" value="LRR_dom_sf"/>
</dbReference>
<evidence type="ECO:0000313" key="2">
    <source>
        <dbReference type="Proteomes" id="UP001163798"/>
    </source>
</evidence>
<evidence type="ECO:0008006" key="3">
    <source>
        <dbReference type="Google" id="ProtNLM"/>
    </source>
</evidence>
<dbReference type="EMBL" id="MU793289">
    <property type="protein sequence ID" value="KAJ3787569.1"/>
    <property type="molecule type" value="Genomic_DNA"/>
</dbReference>
<dbReference type="Gene3D" id="3.80.10.10">
    <property type="entry name" value="Ribonuclease Inhibitor"/>
    <property type="match status" value="1"/>
</dbReference>
<gene>
    <name evidence="1" type="ORF">GGU10DRAFT_348376</name>
</gene>
<keyword evidence="2" id="KW-1185">Reference proteome</keyword>
<reference evidence="1" key="1">
    <citation type="submission" date="2022-08" db="EMBL/GenBank/DDBJ databases">
        <authorList>
            <consortium name="DOE Joint Genome Institute"/>
            <person name="Min B."/>
            <person name="Riley R."/>
            <person name="Sierra-Patev S."/>
            <person name="Naranjo-Ortiz M."/>
            <person name="Looney B."/>
            <person name="Konkel Z."/>
            <person name="Slot J.C."/>
            <person name="Sakamoto Y."/>
            <person name="Steenwyk J.L."/>
            <person name="Rokas A."/>
            <person name="Carro J."/>
            <person name="Camarero S."/>
            <person name="Ferreira P."/>
            <person name="Molpeceres G."/>
            <person name="Ruiz-Duenas F.J."/>
            <person name="Serrano A."/>
            <person name="Henrissat B."/>
            <person name="Drula E."/>
            <person name="Hughes K.W."/>
            <person name="Mata J.L."/>
            <person name="Ishikawa N.K."/>
            <person name="Vargas-Isla R."/>
            <person name="Ushijima S."/>
            <person name="Smith C.A."/>
            <person name="Ahrendt S."/>
            <person name="Andreopoulos W."/>
            <person name="He G."/>
            <person name="Labutti K."/>
            <person name="Lipzen A."/>
            <person name="Ng V."/>
            <person name="Sandor L."/>
            <person name="Barry K."/>
            <person name="Martinez A.T."/>
            <person name="Xiao Y."/>
            <person name="Gibbons J.G."/>
            <person name="Terashima K."/>
            <person name="Hibbett D.S."/>
            <person name="Grigoriev I.V."/>
        </authorList>
    </citation>
    <scope>NUCLEOTIDE SEQUENCE</scope>
    <source>
        <strain evidence="1">TFB10291</strain>
    </source>
</reference>
<sequence length="453" mass="53107">MVVILPNELHELIIDELTYSFPELKSCSLVCKAWLPRCRYHLYRVVRIGPRRVHGIEKERMSFFLRNFEVSFAHTFELPEINSCVQGLSLEYHIRDISYNPPRLTPSPTLHELPRGKAVMRPKSSFIDLPFPPLTFIRAHWKFIDMLLGYTDGMNDIRLFEQVLDRTHTLEHLVVEGFCHFHMRRDVLRSIAVHAPKLKILCLSEFRWFPSFSHLILEDIFDEWMIDFVSMNVPPLQLDRLCLRNFSSKGTNIIQLVVLPSPCLDLRALRYLAMPAKDLLTAITSERFPDLGRELIHLTITNLNMSDFRLQPKSFPKLKELQLFVKEEFPLLNFVQDFTKHWSPTSTTLNFHINFEDRELKHQGVDQSENALAGVLEEINASIVDPAIHALIRKMSKLYGNTEITYGFYVSMDFIQADGSQMQRSFMRKAFPLSFATGCLCWRERRLLEWWFE</sequence>
<dbReference type="Proteomes" id="UP001163798">
    <property type="component" value="Unassembled WGS sequence"/>
</dbReference>
<proteinExistence type="predicted"/>
<organism evidence="1 2">
    <name type="scientific">Lentinula aff. detonsa</name>
    <dbReference type="NCBI Taxonomy" id="2804958"/>
    <lineage>
        <taxon>Eukaryota</taxon>
        <taxon>Fungi</taxon>
        <taxon>Dikarya</taxon>
        <taxon>Basidiomycota</taxon>
        <taxon>Agaricomycotina</taxon>
        <taxon>Agaricomycetes</taxon>
        <taxon>Agaricomycetidae</taxon>
        <taxon>Agaricales</taxon>
        <taxon>Marasmiineae</taxon>
        <taxon>Omphalotaceae</taxon>
        <taxon>Lentinula</taxon>
    </lineage>
</organism>